<protein>
    <recommendedName>
        <fullName evidence="3">Pappalysin-1 SD scarf domain-containing protein</fullName>
    </recommendedName>
</protein>
<feature type="compositionally biased region" description="Basic and acidic residues" evidence="1">
    <location>
        <begin position="59"/>
        <end position="69"/>
    </location>
</feature>
<sequence length="235" mass="24974">MSRSIVVPASLMLLSALSLSACKKAEPEAAPAPAEAASPATEAPAQTERAPATPAEPTEAERLAAEKQAKIQRALDNQKILDDADGQWASSATASTTYATLIKNDQHHYEAVAATGVPDAENTSSTDVAWAPEKANAGIEWLELGYDKPVNATEVRVRQVSGPGAIIKVELLDDAGARHVVWEGSDTDAYEPNEINWFMRSFQATPYKAKGVRLTLATNAIDNRPGIDAVQLVGK</sequence>
<keyword evidence="5" id="KW-1185">Reference proteome</keyword>
<evidence type="ECO:0000313" key="5">
    <source>
        <dbReference type="Proteomes" id="UP000289784"/>
    </source>
</evidence>
<evidence type="ECO:0000256" key="1">
    <source>
        <dbReference type="SAM" id="MobiDB-lite"/>
    </source>
</evidence>
<dbReference type="RefSeq" id="WP_129470498.1">
    <property type="nucleotide sequence ID" value="NZ_SAWZ01000003.1"/>
</dbReference>
<proteinExistence type="predicted"/>
<feature type="chain" id="PRO_5020886439" description="Pappalysin-1 SD scarf domain-containing protein" evidence="2">
    <location>
        <begin position="21"/>
        <end position="235"/>
    </location>
</feature>
<dbReference type="OrthoDB" id="5986482at2"/>
<organism evidence="4 5">
    <name type="scientific">Pseudoxanthomonas composti</name>
    <dbReference type="NCBI Taxonomy" id="2137479"/>
    <lineage>
        <taxon>Bacteria</taxon>
        <taxon>Pseudomonadati</taxon>
        <taxon>Pseudomonadota</taxon>
        <taxon>Gammaproteobacteria</taxon>
        <taxon>Lysobacterales</taxon>
        <taxon>Lysobacteraceae</taxon>
        <taxon>Pseudoxanthomonas</taxon>
    </lineage>
</organism>
<accession>A0A4Q1JVV2</accession>
<dbReference type="Proteomes" id="UP000289784">
    <property type="component" value="Unassembled WGS sequence"/>
</dbReference>
<dbReference type="EMBL" id="SAWZ01000003">
    <property type="protein sequence ID" value="RXR06391.1"/>
    <property type="molecule type" value="Genomic_DNA"/>
</dbReference>
<feature type="signal peptide" evidence="2">
    <location>
        <begin position="1"/>
        <end position="20"/>
    </location>
</feature>
<dbReference type="Pfam" id="PF25900">
    <property type="entry name" value="PAPPA"/>
    <property type="match status" value="1"/>
</dbReference>
<dbReference type="PROSITE" id="PS51257">
    <property type="entry name" value="PROKAR_LIPOPROTEIN"/>
    <property type="match status" value="1"/>
</dbReference>
<evidence type="ECO:0000313" key="4">
    <source>
        <dbReference type="EMBL" id="RXR06391.1"/>
    </source>
</evidence>
<evidence type="ECO:0000256" key="2">
    <source>
        <dbReference type="SAM" id="SignalP"/>
    </source>
</evidence>
<name>A0A4Q1JVV2_9GAMM</name>
<feature type="domain" description="Pappalysin-1 SD scarf" evidence="3">
    <location>
        <begin position="83"/>
        <end position="234"/>
    </location>
</feature>
<evidence type="ECO:0000259" key="3">
    <source>
        <dbReference type="Pfam" id="PF25900"/>
    </source>
</evidence>
<reference evidence="4 5" key="1">
    <citation type="submission" date="2019-01" db="EMBL/GenBank/DDBJ databases">
        <title>Pseudoxanthomonas composti sp. nov., isolated from compost.</title>
        <authorList>
            <person name="Yang G."/>
        </authorList>
    </citation>
    <scope>NUCLEOTIDE SEQUENCE [LARGE SCALE GENOMIC DNA]</scope>
    <source>
        <strain evidence="4 5">GSS15</strain>
    </source>
</reference>
<keyword evidence="2" id="KW-0732">Signal</keyword>
<dbReference type="AlphaFoldDB" id="A0A4Q1JVV2"/>
<comment type="caution">
    <text evidence="4">The sequence shown here is derived from an EMBL/GenBank/DDBJ whole genome shotgun (WGS) entry which is preliminary data.</text>
</comment>
<dbReference type="InterPro" id="IPR058897">
    <property type="entry name" value="PAPPA_SD_C"/>
</dbReference>
<feature type="region of interest" description="Disordered" evidence="1">
    <location>
        <begin position="24"/>
        <end position="69"/>
    </location>
</feature>
<feature type="compositionally biased region" description="Low complexity" evidence="1">
    <location>
        <begin position="28"/>
        <end position="57"/>
    </location>
</feature>
<gene>
    <name evidence="4" type="ORF">EPA99_07000</name>
</gene>